<dbReference type="PANTHER" id="PTHR48100">
    <property type="entry name" value="BROAD-SPECIFICITY PHOSPHATASE YOR283W-RELATED"/>
    <property type="match status" value="1"/>
</dbReference>
<sequence length="84" mass="8962">MSPRTLVHFLRHGEVHNPAGVLYGRLPGFRLSENGRGQAEKVAKVLAEADLAAVVASPLQRAQETAAPIADTHGLRIVTEDGLI</sequence>
<keyword evidence="2" id="KW-1185">Reference proteome</keyword>
<evidence type="ECO:0000313" key="1">
    <source>
        <dbReference type="EMBL" id="NMH98000.1"/>
    </source>
</evidence>
<name>A0ABX1S8V0_9PSEU</name>
<dbReference type="PANTHER" id="PTHR48100:SF51">
    <property type="entry name" value="PHOSPHOGLYCERATE MUTASE"/>
    <property type="match status" value="1"/>
</dbReference>
<dbReference type="InterPro" id="IPR029033">
    <property type="entry name" value="His_PPase_superfam"/>
</dbReference>
<reference evidence="1 2" key="1">
    <citation type="submission" date="2020-04" db="EMBL/GenBank/DDBJ databases">
        <authorList>
            <person name="Klaysubun C."/>
            <person name="Duangmal K."/>
            <person name="Lipun K."/>
        </authorList>
    </citation>
    <scope>NUCLEOTIDE SEQUENCE [LARGE SCALE GENOMIC DNA]</scope>
    <source>
        <strain evidence="1 2">K10HN5</strain>
    </source>
</reference>
<feature type="non-terminal residue" evidence="1">
    <location>
        <position position="84"/>
    </location>
</feature>
<organism evidence="1 2">
    <name type="scientific">Pseudonocardia acidicola</name>
    <dbReference type="NCBI Taxonomy" id="2724939"/>
    <lineage>
        <taxon>Bacteria</taxon>
        <taxon>Bacillati</taxon>
        <taxon>Actinomycetota</taxon>
        <taxon>Actinomycetes</taxon>
        <taxon>Pseudonocardiales</taxon>
        <taxon>Pseudonocardiaceae</taxon>
        <taxon>Pseudonocardia</taxon>
    </lineage>
</organism>
<dbReference type="CDD" id="cd07067">
    <property type="entry name" value="HP_PGM_like"/>
    <property type="match status" value="1"/>
</dbReference>
<dbReference type="SUPFAM" id="SSF53254">
    <property type="entry name" value="Phosphoglycerate mutase-like"/>
    <property type="match status" value="1"/>
</dbReference>
<dbReference type="EMBL" id="JAAXLA010000018">
    <property type="protein sequence ID" value="NMH98000.1"/>
    <property type="molecule type" value="Genomic_DNA"/>
</dbReference>
<dbReference type="Proteomes" id="UP000820669">
    <property type="component" value="Unassembled WGS sequence"/>
</dbReference>
<protein>
    <submittedName>
        <fullName evidence="1">Histidine phosphatase family protein</fullName>
    </submittedName>
</protein>
<dbReference type="RefSeq" id="WP_169381451.1">
    <property type="nucleotide sequence ID" value="NZ_JAAXLA010000018.1"/>
</dbReference>
<dbReference type="SMART" id="SM00855">
    <property type="entry name" value="PGAM"/>
    <property type="match status" value="1"/>
</dbReference>
<dbReference type="Pfam" id="PF00300">
    <property type="entry name" value="His_Phos_1"/>
    <property type="match status" value="1"/>
</dbReference>
<evidence type="ECO:0000313" key="2">
    <source>
        <dbReference type="Proteomes" id="UP000820669"/>
    </source>
</evidence>
<dbReference type="InterPro" id="IPR013078">
    <property type="entry name" value="His_Pase_superF_clade-1"/>
</dbReference>
<gene>
    <name evidence="1" type="ORF">HF526_11860</name>
</gene>
<proteinExistence type="predicted"/>
<dbReference type="Gene3D" id="3.40.50.1240">
    <property type="entry name" value="Phosphoglycerate mutase-like"/>
    <property type="match status" value="1"/>
</dbReference>
<comment type="caution">
    <text evidence="1">The sequence shown here is derived from an EMBL/GenBank/DDBJ whole genome shotgun (WGS) entry which is preliminary data.</text>
</comment>
<dbReference type="InterPro" id="IPR050275">
    <property type="entry name" value="PGM_Phosphatase"/>
</dbReference>
<accession>A0ABX1S8V0</accession>